<gene>
    <name evidence="4" type="ORF">DespoDRAFT_02520</name>
</gene>
<dbReference type="NCBIfam" id="TIGR04416">
    <property type="entry name" value="group_II_RT_mat"/>
    <property type="match status" value="1"/>
</dbReference>
<dbReference type="PANTHER" id="PTHR34047:SF8">
    <property type="entry name" value="PROTEIN YKFC"/>
    <property type="match status" value="1"/>
</dbReference>
<dbReference type="InterPro" id="IPR043502">
    <property type="entry name" value="DNA/RNA_pol_sf"/>
</dbReference>
<keyword evidence="4" id="KW-0808">Transferase</keyword>
<name>I5B4F3_9BACT</name>
<dbReference type="HOGENOM" id="CLU_013584_6_0_7"/>
<feature type="domain" description="Reverse transcriptase" evidence="3">
    <location>
        <begin position="105"/>
        <end position="352"/>
    </location>
</feature>
<dbReference type="PANTHER" id="PTHR34047">
    <property type="entry name" value="NUCLEAR INTRON MATURASE 1, MITOCHONDRIAL-RELATED"/>
    <property type="match status" value="1"/>
</dbReference>
<evidence type="ECO:0000259" key="3">
    <source>
        <dbReference type="PROSITE" id="PS50878"/>
    </source>
</evidence>
<evidence type="ECO:0000313" key="5">
    <source>
        <dbReference type="Proteomes" id="UP000005778"/>
    </source>
</evidence>
<dbReference type="InterPro" id="IPR030931">
    <property type="entry name" value="Group_II_RT_mat"/>
</dbReference>
<feature type="compositionally biased region" description="Polar residues" evidence="2">
    <location>
        <begin position="1"/>
        <end position="12"/>
    </location>
</feature>
<keyword evidence="5" id="KW-1185">Reference proteome</keyword>
<evidence type="ECO:0000313" key="4">
    <source>
        <dbReference type="EMBL" id="EIM64366.1"/>
    </source>
</evidence>
<dbReference type="Pfam" id="PF00078">
    <property type="entry name" value="RVT_1"/>
    <property type="match status" value="1"/>
</dbReference>
<dbReference type="STRING" id="879212.DespoDRAFT_02520"/>
<proteinExistence type="inferred from homology"/>
<dbReference type="eggNOG" id="COG3344">
    <property type="taxonomic scope" value="Bacteria"/>
</dbReference>
<organism evidence="4 5">
    <name type="scientific">Desulfobacter postgatei 2ac9</name>
    <dbReference type="NCBI Taxonomy" id="879212"/>
    <lineage>
        <taxon>Bacteria</taxon>
        <taxon>Pseudomonadati</taxon>
        <taxon>Thermodesulfobacteriota</taxon>
        <taxon>Desulfobacteria</taxon>
        <taxon>Desulfobacterales</taxon>
        <taxon>Desulfobacteraceae</taxon>
        <taxon>Desulfobacter</taxon>
    </lineage>
</organism>
<dbReference type="EMBL" id="CM001488">
    <property type="protein sequence ID" value="EIM64366.1"/>
    <property type="molecule type" value="Genomic_DNA"/>
</dbReference>
<evidence type="ECO:0000256" key="2">
    <source>
        <dbReference type="SAM" id="MobiDB-lite"/>
    </source>
</evidence>
<feature type="region of interest" description="Disordered" evidence="2">
    <location>
        <begin position="1"/>
        <end position="37"/>
    </location>
</feature>
<protein>
    <submittedName>
        <fullName evidence="4">Retron-type reverse transcriptase</fullName>
    </submittedName>
</protein>
<dbReference type="InterPro" id="IPR051083">
    <property type="entry name" value="GrpII_Intron_Splice-Mob/Def"/>
</dbReference>
<dbReference type="AlphaFoldDB" id="I5B4F3"/>
<dbReference type="CDD" id="cd01651">
    <property type="entry name" value="RT_G2_intron"/>
    <property type="match status" value="1"/>
</dbReference>
<comment type="similarity">
    <text evidence="1">Belongs to the bacterial reverse transcriptase family.</text>
</comment>
<evidence type="ECO:0000256" key="1">
    <source>
        <dbReference type="ARBA" id="ARBA00034120"/>
    </source>
</evidence>
<sequence length="463" mass="53898">MEDTQRSQTTSEQNRKSVEQTTHNNQNRLADEDKPPVLVGEASLQKIAGMARENPEMVFTAVAHRINLPLLHEAHRRIKKGKSIGVDEVSASEYAVELDKNLYNLHQRLSRGQYVATPVKRIWIEKDNGKMRPIGIPAFEDKIVQKAVEMILSAIYEPNFYDFSHGFRAGHSQHMAIKQLRESCIECNSNWIVSADITGLFDNIDHGHLREFIKQRVNDGGIIRLLGKWLKAGVMEEEKYYHSESGTPQGGVISPVLSNIFLHNVLDDWFVKEVQPRMKGRSFIIRFADDFIAGFELETDAVKTMTAMRKRFNRFGLELHPDKTKLIRFGRPTAKSCKGNKPGTFDFLGFTFYWGKSRQNYWVIKKKTVQKRLSRFNKRVWEWCKVNRHKPIQEQHDSLCSKLRGYYQYFGVICNYKALSKAHYYVTKAWRFWLSRRCHKGKVKFQELAAKYPLPKPRIIHSF</sequence>
<reference evidence="4 5" key="2">
    <citation type="submission" date="2012-02" db="EMBL/GenBank/DDBJ databases">
        <title>Improved High-Quality Draft sequence of Desulfobacter postgatei 2ac9.</title>
        <authorList>
            <consortium name="US DOE Joint Genome Institute"/>
            <person name="Lucas S."/>
            <person name="Han J."/>
            <person name="Lapidus A."/>
            <person name="Cheng J.-F."/>
            <person name="Goodwin L."/>
            <person name="Pitluck S."/>
            <person name="Peters L."/>
            <person name="Ovchinnikova G."/>
            <person name="Held B."/>
            <person name="Detter J.C."/>
            <person name="Han C."/>
            <person name="Tapia R."/>
            <person name="Land M."/>
            <person name="Hauser L."/>
            <person name="Kyrpides N."/>
            <person name="Ivanova N."/>
            <person name="Pagani I."/>
            <person name="Orellana R."/>
            <person name="Lovley D."/>
            <person name="Woyke T."/>
        </authorList>
    </citation>
    <scope>NUCLEOTIDE SEQUENCE [LARGE SCALE GENOMIC DNA]</scope>
    <source>
        <strain evidence="4 5">2ac9</strain>
    </source>
</reference>
<feature type="compositionally biased region" description="Polar residues" evidence="2">
    <location>
        <begin position="19"/>
        <end position="28"/>
    </location>
</feature>
<dbReference type="PROSITE" id="PS50878">
    <property type="entry name" value="RT_POL"/>
    <property type="match status" value="1"/>
</dbReference>
<dbReference type="SUPFAM" id="SSF56672">
    <property type="entry name" value="DNA/RNA polymerases"/>
    <property type="match status" value="1"/>
</dbReference>
<dbReference type="Proteomes" id="UP000005778">
    <property type="component" value="Chromosome"/>
</dbReference>
<keyword evidence="4" id="KW-0548">Nucleotidyltransferase</keyword>
<accession>I5B4F3</accession>
<dbReference type="GO" id="GO:0003964">
    <property type="term" value="F:RNA-directed DNA polymerase activity"/>
    <property type="evidence" value="ECO:0007669"/>
    <property type="project" value="UniProtKB-KW"/>
</dbReference>
<keyword evidence="4" id="KW-0695">RNA-directed DNA polymerase</keyword>
<dbReference type="InterPro" id="IPR000477">
    <property type="entry name" value="RT_dom"/>
</dbReference>
<dbReference type="OrthoDB" id="5366084at2"/>
<reference evidence="4 5" key="1">
    <citation type="submission" date="2011-09" db="EMBL/GenBank/DDBJ databases">
        <authorList>
            <consortium name="US DOE Joint Genome Institute (JGI-PGF)"/>
            <person name="Lucas S."/>
            <person name="Han J."/>
            <person name="Lapidus A."/>
            <person name="Cheng J.-F."/>
            <person name="Goodwin L."/>
            <person name="Pitluck S."/>
            <person name="Peters L."/>
            <person name="Land M.L."/>
            <person name="Hauser L."/>
            <person name="Orellana R."/>
            <person name="Lovley D."/>
            <person name="Woyke T.J."/>
        </authorList>
    </citation>
    <scope>NUCLEOTIDE SEQUENCE [LARGE SCALE GENOMIC DNA]</scope>
    <source>
        <strain evidence="4 5">2ac9</strain>
    </source>
</reference>